<accession>A0A318SIW5</accession>
<protein>
    <recommendedName>
        <fullName evidence="4">Lipoprotein</fullName>
    </recommendedName>
</protein>
<name>A0A318SIW5_9BURK</name>
<dbReference type="OrthoDB" id="8812463at2"/>
<organism evidence="2 3">
    <name type="scientific">Xylophilus ampelinus</name>
    <dbReference type="NCBI Taxonomy" id="54067"/>
    <lineage>
        <taxon>Bacteria</taxon>
        <taxon>Pseudomonadati</taxon>
        <taxon>Pseudomonadota</taxon>
        <taxon>Betaproteobacteria</taxon>
        <taxon>Burkholderiales</taxon>
        <taxon>Xylophilus</taxon>
    </lineage>
</organism>
<keyword evidence="3" id="KW-1185">Reference proteome</keyword>
<feature type="chain" id="PRO_5016303911" description="Lipoprotein" evidence="1">
    <location>
        <begin position="25"/>
        <end position="211"/>
    </location>
</feature>
<proteinExistence type="predicted"/>
<dbReference type="AlphaFoldDB" id="A0A318SIW5"/>
<evidence type="ECO:0000256" key="1">
    <source>
        <dbReference type="SAM" id="SignalP"/>
    </source>
</evidence>
<evidence type="ECO:0008006" key="4">
    <source>
        <dbReference type="Google" id="ProtNLM"/>
    </source>
</evidence>
<dbReference type="PROSITE" id="PS51257">
    <property type="entry name" value="PROKAR_LIPOPROTEIN"/>
    <property type="match status" value="1"/>
</dbReference>
<evidence type="ECO:0000313" key="2">
    <source>
        <dbReference type="EMBL" id="PYE78818.1"/>
    </source>
</evidence>
<gene>
    <name evidence="2" type="ORF">DFQ15_10410</name>
</gene>
<sequence length="211" mass="20897">MRSTISSPLRPGAGLGLIAALVLAAGCSDKASDSAAPSGPIASAPVVSVPAAPPAAAPAAAVTAPADAAPQAAAPATGTTPSNTAVRHVAVNVQGAAPAGLTVRVKAVEMAEDATLLTVSASFSSRFAHATTLAGTETFLRDAAGNQLMLKRPTGNQQLMIRSNDTMEGKLVFLGSVPADTKEITLVINQGNQPDDITGPGMTIKLPLSGA</sequence>
<dbReference type="Proteomes" id="UP000247540">
    <property type="component" value="Unassembled WGS sequence"/>
</dbReference>
<keyword evidence="1" id="KW-0732">Signal</keyword>
<dbReference type="RefSeq" id="WP_110464771.1">
    <property type="nucleotide sequence ID" value="NZ_JAMOFZ010000004.1"/>
</dbReference>
<reference evidence="2 3" key="1">
    <citation type="submission" date="2018-06" db="EMBL/GenBank/DDBJ databases">
        <title>Genomic Encyclopedia of Type Strains, Phase III (KMG-III): the genomes of soil and plant-associated and newly described type strains.</title>
        <authorList>
            <person name="Whitman W."/>
        </authorList>
    </citation>
    <scope>NUCLEOTIDE SEQUENCE [LARGE SCALE GENOMIC DNA]</scope>
    <source>
        <strain evidence="2 3">CECT 7646</strain>
    </source>
</reference>
<feature type="signal peptide" evidence="1">
    <location>
        <begin position="1"/>
        <end position="24"/>
    </location>
</feature>
<evidence type="ECO:0000313" key="3">
    <source>
        <dbReference type="Proteomes" id="UP000247540"/>
    </source>
</evidence>
<comment type="caution">
    <text evidence="2">The sequence shown here is derived from an EMBL/GenBank/DDBJ whole genome shotgun (WGS) entry which is preliminary data.</text>
</comment>
<dbReference type="EMBL" id="QJTC01000004">
    <property type="protein sequence ID" value="PYE78818.1"/>
    <property type="molecule type" value="Genomic_DNA"/>
</dbReference>